<feature type="disulfide bond" description="Redox-active" evidence="6">
    <location>
        <begin position="230"/>
        <end position="232"/>
    </location>
</feature>
<dbReference type="EMBL" id="CP051180">
    <property type="protein sequence ID" value="QIZ78408.1"/>
    <property type="molecule type" value="Genomic_DNA"/>
</dbReference>
<dbReference type="CDD" id="cd00498">
    <property type="entry name" value="Hsp33"/>
    <property type="match status" value="1"/>
</dbReference>
<evidence type="ECO:0000256" key="4">
    <source>
        <dbReference type="ARBA" id="ARBA00023186"/>
    </source>
</evidence>
<evidence type="ECO:0000256" key="2">
    <source>
        <dbReference type="ARBA" id="ARBA00022833"/>
    </source>
</evidence>
<dbReference type="PANTHER" id="PTHR30111">
    <property type="entry name" value="33 KDA CHAPERONIN"/>
    <property type="match status" value="1"/>
</dbReference>
<dbReference type="InterPro" id="IPR016154">
    <property type="entry name" value="Heat_shock_Hsp33_C"/>
</dbReference>
<keyword evidence="5 6" id="KW-0676">Redox-active center</keyword>
<comment type="subcellular location">
    <subcellularLocation>
        <location evidence="6">Cytoplasm</location>
    </subcellularLocation>
</comment>
<dbReference type="Pfam" id="PF01430">
    <property type="entry name" value="HSP33"/>
    <property type="match status" value="1"/>
</dbReference>
<name>A0A6H1UHV4_9GAMM</name>
<evidence type="ECO:0000256" key="1">
    <source>
        <dbReference type="ARBA" id="ARBA00022490"/>
    </source>
</evidence>
<dbReference type="InterPro" id="IPR023212">
    <property type="entry name" value="Hsp33_helix_hairpin_bin_dom_sf"/>
</dbReference>
<protein>
    <recommendedName>
        <fullName evidence="6">33 kDa chaperonin</fullName>
    </recommendedName>
    <alternativeName>
        <fullName evidence="6">Heat shock protein 33 homolog</fullName>
        <shortName evidence="6">HSP33</shortName>
    </alternativeName>
</protein>
<comment type="similarity">
    <text evidence="6">Belongs to the HSP33 family.</text>
</comment>
<evidence type="ECO:0000313" key="8">
    <source>
        <dbReference type="Proteomes" id="UP000501602"/>
    </source>
</evidence>
<keyword evidence="3 6" id="KW-1015">Disulfide bond</keyword>
<dbReference type="Gene3D" id="3.55.30.10">
    <property type="entry name" value="Hsp33 domain"/>
    <property type="match status" value="1"/>
</dbReference>
<dbReference type="SUPFAM" id="SSF118352">
    <property type="entry name" value="HSP33 redox switch-like"/>
    <property type="match status" value="1"/>
</dbReference>
<dbReference type="GO" id="GO:0051082">
    <property type="term" value="F:unfolded protein binding"/>
    <property type="evidence" value="ECO:0007669"/>
    <property type="project" value="UniProtKB-UniRule"/>
</dbReference>
<dbReference type="InterPro" id="IPR016153">
    <property type="entry name" value="Heat_shock_Hsp33_N"/>
</dbReference>
<dbReference type="KEGG" id="fes:HER31_16760"/>
<proteinExistence type="inferred from homology"/>
<dbReference type="HAMAP" id="MF_00117">
    <property type="entry name" value="HslO"/>
    <property type="match status" value="1"/>
</dbReference>
<dbReference type="InterPro" id="IPR000397">
    <property type="entry name" value="Heat_shock_Hsp33"/>
</dbReference>
<dbReference type="PIRSF" id="PIRSF005261">
    <property type="entry name" value="Heat_shock_Hsp33"/>
    <property type="match status" value="1"/>
</dbReference>
<dbReference type="Gene3D" id="1.10.287.480">
    <property type="entry name" value="helix hairpin bin"/>
    <property type="match status" value="1"/>
</dbReference>
<gene>
    <name evidence="6 7" type="primary">hslO</name>
    <name evidence="7" type="ORF">HER31_16760</name>
</gene>
<dbReference type="GO" id="GO:0042026">
    <property type="term" value="P:protein refolding"/>
    <property type="evidence" value="ECO:0007669"/>
    <property type="project" value="TreeGrafter"/>
</dbReference>
<keyword evidence="4 6" id="KW-0143">Chaperone</keyword>
<organism evidence="7 8">
    <name type="scientific">Ferrimonas lipolytica</name>
    <dbReference type="NCBI Taxonomy" id="2724191"/>
    <lineage>
        <taxon>Bacteria</taxon>
        <taxon>Pseudomonadati</taxon>
        <taxon>Pseudomonadota</taxon>
        <taxon>Gammaproteobacteria</taxon>
        <taxon>Alteromonadales</taxon>
        <taxon>Ferrimonadaceae</taxon>
        <taxon>Ferrimonas</taxon>
    </lineage>
</organism>
<dbReference type="GO" id="GO:0044183">
    <property type="term" value="F:protein folding chaperone"/>
    <property type="evidence" value="ECO:0007669"/>
    <property type="project" value="TreeGrafter"/>
</dbReference>
<keyword evidence="2 6" id="KW-0862">Zinc</keyword>
<dbReference type="PANTHER" id="PTHR30111:SF1">
    <property type="entry name" value="33 KDA CHAPERONIN"/>
    <property type="match status" value="1"/>
</dbReference>
<comment type="function">
    <text evidence="6">Redox regulated molecular chaperone. Protects both thermally unfolding and oxidatively damaged proteins from irreversible aggregation. Plays an important role in the bacterial defense system toward oxidative stress.</text>
</comment>
<dbReference type="SUPFAM" id="SSF64397">
    <property type="entry name" value="Hsp33 domain"/>
    <property type="match status" value="1"/>
</dbReference>
<evidence type="ECO:0000256" key="5">
    <source>
        <dbReference type="ARBA" id="ARBA00023284"/>
    </source>
</evidence>
<dbReference type="AlphaFoldDB" id="A0A6H1UHV4"/>
<dbReference type="NCBIfam" id="NF001033">
    <property type="entry name" value="PRK00114.1"/>
    <property type="match status" value="1"/>
</dbReference>
<reference evidence="7 8" key="1">
    <citation type="submission" date="2020-04" db="EMBL/GenBank/DDBJ databases">
        <title>Ferrimonas sp. S7 isolated from sea water.</title>
        <authorList>
            <person name="Bae S.S."/>
            <person name="Baek K."/>
        </authorList>
    </citation>
    <scope>NUCLEOTIDE SEQUENCE [LARGE SCALE GENOMIC DNA]</scope>
    <source>
        <strain evidence="7 8">S7</strain>
    </source>
</reference>
<keyword evidence="1 6" id="KW-0963">Cytoplasm</keyword>
<accession>A0A6H1UHV4</accession>
<dbReference type="Proteomes" id="UP000501602">
    <property type="component" value="Chromosome"/>
</dbReference>
<sequence>MTKEMKHTDTLQRYLFDKADVRGELVQLEQSYQQILTNHNYPATVQRLLGELQAATAMLTATLKFEGEIAVQMQGDGPLRLAVINGNHQHIMRGVARFEGEVPEGNLQQQLGKGHLAITISPTNGERYQGIVALDKPTLAENIEQYFAQSEQLNTRLWLHADGKHACGMLLQQMPASNVIATVPFEHLEALTETIKADELFTLAANEVLYRLYHEESIQVFEPASISFRCGCSRERSMAALRSIDKNELKSLLEEQGKIQMHCDYCNSNYSFDALDVAAMQQSQPGNDTRH</sequence>
<evidence type="ECO:0000256" key="6">
    <source>
        <dbReference type="HAMAP-Rule" id="MF_00117"/>
    </source>
</evidence>
<dbReference type="Gene3D" id="3.90.1280.10">
    <property type="entry name" value="HSP33 redox switch-like"/>
    <property type="match status" value="1"/>
</dbReference>
<evidence type="ECO:0000256" key="3">
    <source>
        <dbReference type="ARBA" id="ARBA00023157"/>
    </source>
</evidence>
<feature type="disulfide bond" description="Redox-active" evidence="6">
    <location>
        <begin position="263"/>
        <end position="266"/>
    </location>
</feature>
<dbReference type="GO" id="GO:0005737">
    <property type="term" value="C:cytoplasm"/>
    <property type="evidence" value="ECO:0007669"/>
    <property type="project" value="UniProtKB-SubCell"/>
</dbReference>
<evidence type="ECO:0000313" key="7">
    <source>
        <dbReference type="EMBL" id="QIZ78408.1"/>
    </source>
</evidence>
<comment type="PTM">
    <text evidence="6">Under oxidizing conditions two disulfide bonds are formed involving the reactive cysteines. Under reducing conditions zinc is bound to the reactive cysteines and the protein is inactive.</text>
</comment>
<keyword evidence="8" id="KW-1185">Reference proteome</keyword>